<feature type="active site" evidence="4">
    <location>
        <position position="4"/>
    </location>
</feature>
<dbReference type="Pfam" id="PF01339">
    <property type="entry name" value="CheB_methylest"/>
    <property type="match status" value="1"/>
</dbReference>
<name>A0A7X5QX74_9GAMM</name>
<keyword evidence="4" id="KW-0145">Chemotaxis</keyword>
<accession>A0A7X5QX74</accession>
<dbReference type="PANTHER" id="PTHR42872">
    <property type="entry name" value="PROTEIN-GLUTAMATE METHYLESTERASE/PROTEIN-GLUTAMINE GLUTAMINASE"/>
    <property type="match status" value="1"/>
</dbReference>
<sequence length="181" mass="18895">MGCSAGGITALQRVLPGLDRRLPAPVVVCCHTGSANVSLLVELIGQVSSLPVIEARERARVEPGTVHVAPSGYHLLVEEDLHFSLSVDAKVSFARPSIDVLFETAADAWRERVVGVLMTGANGDGAHGLASIRRNGGYAVVQDPDEAEAKAMPLAGLRIAGADVCLPLDAIAITLNELCLP</sequence>
<dbReference type="GO" id="GO:0006935">
    <property type="term" value="P:chemotaxis"/>
    <property type="evidence" value="ECO:0007669"/>
    <property type="project" value="UniProtKB-UniRule"/>
</dbReference>
<evidence type="ECO:0000313" key="6">
    <source>
        <dbReference type="EMBL" id="NID16980.1"/>
    </source>
</evidence>
<dbReference type="SUPFAM" id="SSF52738">
    <property type="entry name" value="Methylesterase CheB, C-terminal domain"/>
    <property type="match status" value="1"/>
</dbReference>
<dbReference type="EMBL" id="JAAQTL010000002">
    <property type="protein sequence ID" value="NID16980.1"/>
    <property type="molecule type" value="Genomic_DNA"/>
</dbReference>
<dbReference type="GO" id="GO:0005737">
    <property type="term" value="C:cytoplasm"/>
    <property type="evidence" value="ECO:0007669"/>
    <property type="project" value="InterPro"/>
</dbReference>
<dbReference type="GO" id="GO:0000156">
    <property type="term" value="F:phosphorelay response regulator activity"/>
    <property type="evidence" value="ECO:0007669"/>
    <property type="project" value="InterPro"/>
</dbReference>
<evidence type="ECO:0000259" key="5">
    <source>
        <dbReference type="PROSITE" id="PS50122"/>
    </source>
</evidence>
<comment type="catalytic activity">
    <reaction evidence="3">
        <text>[protein]-L-glutamate 5-O-methyl ester + H2O = L-glutamyl-[protein] + methanol + H(+)</text>
        <dbReference type="Rhea" id="RHEA:23236"/>
        <dbReference type="Rhea" id="RHEA-COMP:10208"/>
        <dbReference type="Rhea" id="RHEA-COMP:10311"/>
        <dbReference type="ChEBI" id="CHEBI:15377"/>
        <dbReference type="ChEBI" id="CHEBI:15378"/>
        <dbReference type="ChEBI" id="CHEBI:17790"/>
        <dbReference type="ChEBI" id="CHEBI:29973"/>
        <dbReference type="ChEBI" id="CHEBI:82795"/>
        <dbReference type="EC" id="3.1.1.61"/>
    </reaction>
</comment>
<dbReference type="Gene3D" id="3.40.50.180">
    <property type="entry name" value="Methylesterase CheB, C-terminal domain"/>
    <property type="match status" value="1"/>
</dbReference>
<comment type="caution">
    <text evidence="6">The sequence shown here is derived from an EMBL/GenBank/DDBJ whole genome shotgun (WGS) entry which is preliminary data.</text>
</comment>
<keyword evidence="7" id="KW-1185">Reference proteome</keyword>
<dbReference type="EC" id="3.1.1.61" evidence="2"/>
<organism evidence="6 7">
    <name type="scientific">Luteibacter yeojuensis</name>
    <dbReference type="NCBI Taxonomy" id="345309"/>
    <lineage>
        <taxon>Bacteria</taxon>
        <taxon>Pseudomonadati</taxon>
        <taxon>Pseudomonadota</taxon>
        <taxon>Gammaproteobacteria</taxon>
        <taxon>Lysobacterales</taxon>
        <taxon>Rhodanobacteraceae</taxon>
        <taxon>Luteibacter</taxon>
    </lineage>
</organism>
<evidence type="ECO:0000256" key="2">
    <source>
        <dbReference type="ARBA" id="ARBA00039140"/>
    </source>
</evidence>
<keyword evidence="1 4" id="KW-0378">Hydrolase</keyword>
<evidence type="ECO:0000256" key="1">
    <source>
        <dbReference type="ARBA" id="ARBA00022801"/>
    </source>
</evidence>
<dbReference type="Proteomes" id="UP000518878">
    <property type="component" value="Unassembled WGS sequence"/>
</dbReference>
<dbReference type="PANTHER" id="PTHR42872:SF6">
    <property type="entry name" value="PROTEIN-GLUTAMATE METHYLESTERASE_PROTEIN-GLUTAMINE GLUTAMINASE"/>
    <property type="match status" value="1"/>
</dbReference>
<dbReference type="CDD" id="cd16433">
    <property type="entry name" value="CheB"/>
    <property type="match status" value="1"/>
</dbReference>
<evidence type="ECO:0000256" key="4">
    <source>
        <dbReference type="PROSITE-ProRule" id="PRU00050"/>
    </source>
</evidence>
<dbReference type="InterPro" id="IPR000673">
    <property type="entry name" value="Sig_transdc_resp-reg_Me-estase"/>
</dbReference>
<proteinExistence type="predicted"/>
<reference evidence="6 7" key="1">
    <citation type="journal article" date="2006" name="Int. J. Syst. Evol. Microbiol.">
        <title>Dyella yeojuensis sp. nov., isolated from greenhouse soil in Korea.</title>
        <authorList>
            <person name="Kim B.Y."/>
            <person name="Weon H.Y."/>
            <person name="Lee K.H."/>
            <person name="Seok S.J."/>
            <person name="Kwon S.W."/>
            <person name="Go S.J."/>
            <person name="Stackebrandt E."/>
        </authorList>
    </citation>
    <scope>NUCLEOTIDE SEQUENCE [LARGE SCALE GENOMIC DNA]</scope>
    <source>
        <strain evidence="6 7">DSM 17673</strain>
    </source>
</reference>
<dbReference type="PROSITE" id="PS50122">
    <property type="entry name" value="CHEB"/>
    <property type="match status" value="1"/>
</dbReference>
<dbReference type="InterPro" id="IPR035909">
    <property type="entry name" value="CheB_C"/>
</dbReference>
<evidence type="ECO:0000313" key="7">
    <source>
        <dbReference type="Proteomes" id="UP000518878"/>
    </source>
</evidence>
<dbReference type="AlphaFoldDB" id="A0A7X5QX74"/>
<protein>
    <recommendedName>
        <fullName evidence="2">protein-glutamate methylesterase</fullName>
        <ecNumber evidence="2">3.1.1.61</ecNumber>
    </recommendedName>
</protein>
<evidence type="ECO:0000256" key="3">
    <source>
        <dbReference type="ARBA" id="ARBA00048267"/>
    </source>
</evidence>
<feature type="domain" description="CheB-type methylesterase" evidence="5">
    <location>
        <begin position="1"/>
        <end position="175"/>
    </location>
</feature>
<gene>
    <name evidence="6" type="ORF">HBF32_16005</name>
</gene>
<dbReference type="GO" id="GO:0008984">
    <property type="term" value="F:protein-glutamate methylesterase activity"/>
    <property type="evidence" value="ECO:0007669"/>
    <property type="project" value="UniProtKB-EC"/>
</dbReference>
<feature type="active site" evidence="4">
    <location>
        <position position="31"/>
    </location>
</feature>
<feature type="active site" evidence="4">
    <location>
        <position position="124"/>
    </location>
</feature>